<keyword evidence="2" id="KW-0418">Kinase</keyword>
<reference evidence="2" key="1">
    <citation type="submission" date="2018-02" db="EMBL/GenBank/DDBJ databases">
        <title>Rhizophora mucronata_Transcriptome.</title>
        <authorList>
            <person name="Meera S.P."/>
            <person name="Sreeshan A."/>
            <person name="Augustine A."/>
        </authorList>
    </citation>
    <scope>NUCLEOTIDE SEQUENCE</scope>
    <source>
        <tissue evidence="2">Leaf</tissue>
    </source>
</reference>
<keyword evidence="1" id="KW-1133">Transmembrane helix</keyword>
<keyword evidence="1" id="KW-0472">Membrane</keyword>
<organism evidence="2">
    <name type="scientific">Rhizophora mucronata</name>
    <name type="common">Asiatic mangrove</name>
    <dbReference type="NCBI Taxonomy" id="61149"/>
    <lineage>
        <taxon>Eukaryota</taxon>
        <taxon>Viridiplantae</taxon>
        <taxon>Streptophyta</taxon>
        <taxon>Embryophyta</taxon>
        <taxon>Tracheophyta</taxon>
        <taxon>Spermatophyta</taxon>
        <taxon>Magnoliopsida</taxon>
        <taxon>eudicotyledons</taxon>
        <taxon>Gunneridae</taxon>
        <taxon>Pentapetalae</taxon>
        <taxon>rosids</taxon>
        <taxon>fabids</taxon>
        <taxon>Malpighiales</taxon>
        <taxon>Rhizophoraceae</taxon>
        <taxon>Rhizophora</taxon>
    </lineage>
</organism>
<accession>A0A2P2L4U8</accession>
<dbReference type="GO" id="GO:0016301">
    <property type="term" value="F:kinase activity"/>
    <property type="evidence" value="ECO:0007669"/>
    <property type="project" value="UniProtKB-KW"/>
</dbReference>
<feature type="transmembrane region" description="Helical" evidence="1">
    <location>
        <begin position="20"/>
        <end position="40"/>
    </location>
</feature>
<keyword evidence="2" id="KW-0808">Transferase</keyword>
<proteinExistence type="predicted"/>
<evidence type="ECO:0000313" key="2">
    <source>
        <dbReference type="EMBL" id="MBX12989.1"/>
    </source>
</evidence>
<sequence>MRISHDQLLRHSKQVQAPRIHIHFLLHLLLHGIATDVVVLY</sequence>
<dbReference type="AlphaFoldDB" id="A0A2P2L4U8"/>
<dbReference type="EMBL" id="GGEC01032505">
    <property type="protein sequence ID" value="MBX12989.1"/>
    <property type="molecule type" value="Transcribed_RNA"/>
</dbReference>
<protein>
    <submittedName>
        <fullName evidence="2">NADH kinase 1</fullName>
    </submittedName>
</protein>
<keyword evidence="1" id="KW-0812">Transmembrane</keyword>
<name>A0A2P2L4U8_RHIMU</name>
<evidence type="ECO:0000256" key="1">
    <source>
        <dbReference type="SAM" id="Phobius"/>
    </source>
</evidence>